<keyword evidence="2" id="KW-1185">Reference proteome</keyword>
<proteinExistence type="predicted"/>
<reference evidence="1 2" key="1">
    <citation type="submission" date="2024-04" db="EMBL/GenBank/DDBJ databases">
        <title>Screening of coral probiotics and analysis of their probiotic properties.</title>
        <authorList>
            <person name="Wang S."/>
        </authorList>
    </citation>
    <scope>NUCLEOTIDE SEQUENCE [LARGE SCALE GENOMIC DNA]</scope>
    <source>
        <strain evidence="1 2">GXU-Z9</strain>
    </source>
</reference>
<protein>
    <submittedName>
        <fullName evidence="1">Uncharacterized protein</fullName>
    </submittedName>
</protein>
<evidence type="ECO:0000313" key="2">
    <source>
        <dbReference type="Proteomes" id="UP001472074"/>
    </source>
</evidence>
<evidence type="ECO:0000313" key="1">
    <source>
        <dbReference type="EMBL" id="WZP09051.1"/>
    </source>
</evidence>
<dbReference type="Proteomes" id="UP001472074">
    <property type="component" value="Chromosome"/>
</dbReference>
<organism evidence="1 2">
    <name type="scientific">Cytobacillus pseudoceanisediminis</name>
    <dbReference type="NCBI Taxonomy" id="3051614"/>
    <lineage>
        <taxon>Bacteria</taxon>
        <taxon>Bacillati</taxon>
        <taxon>Bacillota</taxon>
        <taxon>Bacilli</taxon>
        <taxon>Bacillales</taxon>
        <taxon>Bacillaceae</taxon>
        <taxon>Cytobacillus</taxon>
    </lineage>
</organism>
<dbReference type="EMBL" id="CP151651">
    <property type="protein sequence ID" value="WZP09051.1"/>
    <property type="molecule type" value="Genomic_DNA"/>
</dbReference>
<name>A0ABZ2ZM40_9BACI</name>
<accession>A0ABZ2ZM40</accession>
<sequence>MTSRVLNKVGKNRIFNESMSFDQDFIFADSPKMITFDECLENRIPGNKDNENILIEVKYTSSIEVKQKKEGTHLESSNDDLTYEKLKSLSNEFNEDLTHQLSKLKTYVLNSVLDIPEKGLDKNKLKDKAFTLYSNKVFTMNDVLKYVDITTAEFIDEINARGIPFQYEPNFNVLDEDIEDWI</sequence>
<dbReference type="RefSeq" id="WP_342026014.1">
    <property type="nucleotide sequence ID" value="NZ_CP151651.1"/>
</dbReference>
<gene>
    <name evidence="1" type="ORF">AADC60_07975</name>
</gene>